<gene>
    <name evidence="2" type="ORF">RFI_00792</name>
</gene>
<proteinExistence type="predicted"/>
<accession>X6PCL0</accession>
<feature type="transmembrane region" description="Helical" evidence="1">
    <location>
        <begin position="15"/>
        <end position="41"/>
    </location>
</feature>
<dbReference type="Proteomes" id="UP000023152">
    <property type="component" value="Unassembled WGS sequence"/>
</dbReference>
<reference evidence="2 3" key="1">
    <citation type="journal article" date="2013" name="Curr. Biol.">
        <title>The Genome of the Foraminiferan Reticulomyxa filosa.</title>
        <authorList>
            <person name="Glockner G."/>
            <person name="Hulsmann N."/>
            <person name="Schleicher M."/>
            <person name="Noegel A.A."/>
            <person name="Eichinger L."/>
            <person name="Gallinger C."/>
            <person name="Pawlowski J."/>
            <person name="Sierra R."/>
            <person name="Euteneuer U."/>
            <person name="Pillet L."/>
            <person name="Moustafa A."/>
            <person name="Platzer M."/>
            <person name="Groth M."/>
            <person name="Szafranski K."/>
            <person name="Schliwa M."/>
        </authorList>
    </citation>
    <scope>NUCLEOTIDE SEQUENCE [LARGE SCALE GENOMIC DNA]</scope>
</reference>
<keyword evidence="1" id="KW-0472">Membrane</keyword>
<evidence type="ECO:0000313" key="3">
    <source>
        <dbReference type="Proteomes" id="UP000023152"/>
    </source>
</evidence>
<feature type="transmembrane region" description="Helical" evidence="1">
    <location>
        <begin position="159"/>
        <end position="178"/>
    </location>
</feature>
<keyword evidence="3" id="KW-1185">Reference proteome</keyword>
<sequence>MFVVENAGYKSKAGFIVSVLLVWCCVMYLVFLLVVVLKSLWPEMQLIKTIRSYSLSGPTSTGESGDLRPSSSTIDKSDINKMLKWFLTLYIISAIVFGITTLTEQIVYATAQASPCPGSYYSVLILSYARPTLYAFFAVRIDTVFKNSVFELSKWLRFIIVYFPVPTYVTLMTARVAYGRSHSCNFVDNVLSGIKISYTLTDIMCLLILFFVFIYKLFQVLIAKRVLFFLTVIPFYIFIIYVFLKKNNS</sequence>
<comment type="caution">
    <text evidence="2">The sequence shown here is derived from an EMBL/GenBank/DDBJ whole genome shotgun (WGS) entry which is preliminary data.</text>
</comment>
<dbReference type="AlphaFoldDB" id="X6PCL0"/>
<feature type="transmembrane region" description="Helical" evidence="1">
    <location>
        <begin position="120"/>
        <end position="139"/>
    </location>
</feature>
<evidence type="ECO:0000313" key="2">
    <source>
        <dbReference type="EMBL" id="ETO36270.1"/>
    </source>
</evidence>
<dbReference type="EMBL" id="ASPP01000842">
    <property type="protein sequence ID" value="ETO36270.1"/>
    <property type="molecule type" value="Genomic_DNA"/>
</dbReference>
<organism evidence="2 3">
    <name type="scientific">Reticulomyxa filosa</name>
    <dbReference type="NCBI Taxonomy" id="46433"/>
    <lineage>
        <taxon>Eukaryota</taxon>
        <taxon>Sar</taxon>
        <taxon>Rhizaria</taxon>
        <taxon>Retaria</taxon>
        <taxon>Foraminifera</taxon>
        <taxon>Monothalamids</taxon>
        <taxon>Reticulomyxidae</taxon>
        <taxon>Reticulomyxa</taxon>
    </lineage>
</organism>
<keyword evidence="1" id="KW-0812">Transmembrane</keyword>
<name>X6PCL0_RETFI</name>
<keyword evidence="1" id="KW-1133">Transmembrane helix</keyword>
<protein>
    <submittedName>
        <fullName evidence="2">Uncharacterized protein</fullName>
    </submittedName>
</protein>
<feature type="transmembrane region" description="Helical" evidence="1">
    <location>
        <begin position="198"/>
        <end position="218"/>
    </location>
</feature>
<feature type="transmembrane region" description="Helical" evidence="1">
    <location>
        <begin position="85"/>
        <end position="108"/>
    </location>
</feature>
<evidence type="ECO:0000256" key="1">
    <source>
        <dbReference type="SAM" id="Phobius"/>
    </source>
</evidence>
<feature type="transmembrane region" description="Helical" evidence="1">
    <location>
        <begin position="225"/>
        <end position="244"/>
    </location>
</feature>